<feature type="domain" description="Bacteriophage T5 Orf172 DNA-binding" evidence="1">
    <location>
        <begin position="40"/>
        <end position="105"/>
    </location>
</feature>
<proteinExistence type="predicted"/>
<sequence length="146" mass="17205">MSQEADEDPVEEKTVSIAVQQGQRRRIMKGMTYDIEEKHGYIYLVRTREFKSLNRPIYKVGRTSQCPDTRIGRLHKYTKGSEIYLILQCHVEDVSLIEKEILEQFCLKWDPGPDGSEDFIIPTLPQLLEAKQIIIRVLQEHERKRF</sequence>
<accession>A0A6C0DED9</accession>
<name>A0A6C0DED9_9ZZZZ</name>
<evidence type="ECO:0000259" key="1">
    <source>
        <dbReference type="Pfam" id="PF10544"/>
    </source>
</evidence>
<dbReference type="EMBL" id="MN739589">
    <property type="protein sequence ID" value="QHT14781.1"/>
    <property type="molecule type" value="Genomic_DNA"/>
</dbReference>
<dbReference type="AlphaFoldDB" id="A0A6C0DED9"/>
<protein>
    <recommendedName>
        <fullName evidence="1">Bacteriophage T5 Orf172 DNA-binding domain-containing protein</fullName>
    </recommendedName>
</protein>
<organism evidence="2">
    <name type="scientific">viral metagenome</name>
    <dbReference type="NCBI Taxonomy" id="1070528"/>
    <lineage>
        <taxon>unclassified sequences</taxon>
        <taxon>metagenomes</taxon>
        <taxon>organismal metagenomes</taxon>
    </lineage>
</organism>
<evidence type="ECO:0000313" key="2">
    <source>
        <dbReference type="EMBL" id="QHT14781.1"/>
    </source>
</evidence>
<dbReference type="InterPro" id="IPR018306">
    <property type="entry name" value="Phage_T5_Orf172_DNA-bd"/>
</dbReference>
<reference evidence="2" key="1">
    <citation type="journal article" date="2020" name="Nature">
        <title>Giant virus diversity and host interactions through global metagenomics.</title>
        <authorList>
            <person name="Schulz F."/>
            <person name="Roux S."/>
            <person name="Paez-Espino D."/>
            <person name="Jungbluth S."/>
            <person name="Walsh D.A."/>
            <person name="Denef V.J."/>
            <person name="McMahon K.D."/>
            <person name="Konstantinidis K.T."/>
            <person name="Eloe-Fadrosh E.A."/>
            <person name="Kyrpides N.C."/>
            <person name="Woyke T."/>
        </authorList>
    </citation>
    <scope>NUCLEOTIDE SEQUENCE</scope>
    <source>
        <strain evidence="2">GVMAG-M-3300023174-141</strain>
    </source>
</reference>
<dbReference type="Pfam" id="PF10544">
    <property type="entry name" value="T5orf172"/>
    <property type="match status" value="1"/>
</dbReference>